<dbReference type="EMBL" id="FOVL01000018">
    <property type="protein sequence ID" value="SFN80466.1"/>
    <property type="molecule type" value="Genomic_DNA"/>
</dbReference>
<accession>A0A1I5C0N5</accession>
<dbReference type="RefSeq" id="WP_093410527.1">
    <property type="nucleotide sequence ID" value="NZ_FOVL01000018.1"/>
</dbReference>
<dbReference type="InterPro" id="IPR001763">
    <property type="entry name" value="Rhodanese-like_dom"/>
</dbReference>
<dbReference type="CDD" id="cd00158">
    <property type="entry name" value="RHOD"/>
    <property type="match status" value="1"/>
</dbReference>
<dbReference type="InterPro" id="IPR050229">
    <property type="entry name" value="GlpE_sulfurtransferase"/>
</dbReference>
<dbReference type="AlphaFoldDB" id="A0A1I5C0N5"/>
<dbReference type="PROSITE" id="PS50206">
    <property type="entry name" value="RHODANESE_3"/>
    <property type="match status" value="1"/>
</dbReference>
<dbReference type="PANTHER" id="PTHR43031">
    <property type="entry name" value="FAD-DEPENDENT OXIDOREDUCTASE"/>
    <property type="match status" value="1"/>
</dbReference>
<dbReference type="InterPro" id="IPR036873">
    <property type="entry name" value="Rhodanese-like_dom_sf"/>
</dbReference>
<keyword evidence="3" id="KW-1185">Reference proteome</keyword>
<evidence type="ECO:0000313" key="2">
    <source>
        <dbReference type="EMBL" id="SFN80466.1"/>
    </source>
</evidence>
<dbReference type="PANTHER" id="PTHR43031:SF1">
    <property type="entry name" value="PYRIDINE NUCLEOTIDE-DISULPHIDE OXIDOREDUCTASE"/>
    <property type="match status" value="1"/>
</dbReference>
<dbReference type="Gene3D" id="3.40.250.10">
    <property type="entry name" value="Rhodanese-like domain"/>
    <property type="match status" value="1"/>
</dbReference>
<dbReference type="OrthoDB" id="9808735at2"/>
<dbReference type="Proteomes" id="UP000199153">
    <property type="component" value="Unassembled WGS sequence"/>
</dbReference>
<reference evidence="2 3" key="1">
    <citation type="submission" date="2016-10" db="EMBL/GenBank/DDBJ databases">
        <authorList>
            <person name="de Groot N.N."/>
        </authorList>
    </citation>
    <scope>NUCLEOTIDE SEQUENCE [LARGE SCALE GENOMIC DNA]</scope>
    <source>
        <strain evidence="2 3">DSM 17794</strain>
    </source>
</reference>
<organism evidence="2 3">
    <name type="scientific">Salegentibacter flavus</name>
    <dbReference type="NCBI Taxonomy" id="287099"/>
    <lineage>
        <taxon>Bacteria</taxon>
        <taxon>Pseudomonadati</taxon>
        <taxon>Bacteroidota</taxon>
        <taxon>Flavobacteriia</taxon>
        <taxon>Flavobacteriales</taxon>
        <taxon>Flavobacteriaceae</taxon>
        <taxon>Salegentibacter</taxon>
    </lineage>
</organism>
<gene>
    <name evidence="2" type="ORF">SAMN05660413_02646</name>
</gene>
<evidence type="ECO:0000259" key="1">
    <source>
        <dbReference type="PROSITE" id="PS50206"/>
    </source>
</evidence>
<dbReference type="GO" id="GO:0016740">
    <property type="term" value="F:transferase activity"/>
    <property type="evidence" value="ECO:0007669"/>
    <property type="project" value="UniProtKB-KW"/>
</dbReference>
<name>A0A1I5C0N5_9FLAO</name>
<dbReference type="PROSITE" id="PS51257">
    <property type="entry name" value="PROKAR_LIPOPROTEIN"/>
    <property type="match status" value="1"/>
</dbReference>
<feature type="domain" description="Rhodanese" evidence="1">
    <location>
        <begin position="47"/>
        <end position="136"/>
    </location>
</feature>
<keyword evidence="2" id="KW-0808">Transferase</keyword>
<evidence type="ECO:0000313" key="3">
    <source>
        <dbReference type="Proteomes" id="UP000199153"/>
    </source>
</evidence>
<sequence>MININRLLAGLLLVGSLYSCKEVQAESPGLPNSVEHVSVEEMKLHLQMEDVQLIDIRSREDYTDAHIVNAENIVFDEEFRTNLKTLDKFRPVLLYCTDGSKSKKALKILKRMGFQNVQELNEGFEEWVAKDGQVKKY</sequence>
<dbReference type="STRING" id="287099.SAMN05660413_02646"/>
<dbReference type="SMART" id="SM00450">
    <property type="entry name" value="RHOD"/>
    <property type="match status" value="1"/>
</dbReference>
<dbReference type="Pfam" id="PF00581">
    <property type="entry name" value="Rhodanese"/>
    <property type="match status" value="1"/>
</dbReference>
<dbReference type="SUPFAM" id="SSF52821">
    <property type="entry name" value="Rhodanese/Cell cycle control phosphatase"/>
    <property type="match status" value="1"/>
</dbReference>
<protein>
    <submittedName>
        <fullName evidence="2">Rhodanese-related sulfurtransferase</fullName>
    </submittedName>
</protein>
<proteinExistence type="predicted"/>